<dbReference type="EMBL" id="JBBPCB010000008">
    <property type="protein sequence ID" value="MEK8181086.1"/>
    <property type="molecule type" value="Genomic_DNA"/>
</dbReference>
<comment type="caution">
    <text evidence="4">The sequence shown here is derived from an EMBL/GenBank/DDBJ whole genome shotgun (WGS) entry which is preliminary data.</text>
</comment>
<dbReference type="Pfam" id="PF00691">
    <property type="entry name" value="OmpA"/>
    <property type="match status" value="2"/>
</dbReference>
<dbReference type="SUPFAM" id="SSF103088">
    <property type="entry name" value="OmpA-like"/>
    <property type="match status" value="2"/>
</dbReference>
<organism evidence="4 5">
    <name type="scientific">Flavobacterium buctense</name>
    <dbReference type="NCBI Taxonomy" id="1648146"/>
    <lineage>
        <taxon>Bacteria</taxon>
        <taxon>Pseudomonadati</taxon>
        <taxon>Bacteroidota</taxon>
        <taxon>Flavobacteriia</taxon>
        <taxon>Flavobacteriales</taxon>
        <taxon>Flavobacteriaceae</taxon>
        <taxon>Flavobacterium</taxon>
    </lineage>
</organism>
<feature type="signal peptide" evidence="2">
    <location>
        <begin position="1"/>
        <end position="19"/>
    </location>
</feature>
<gene>
    <name evidence="4" type="ORF">WMW71_12110</name>
</gene>
<dbReference type="RefSeq" id="WP_187661009.1">
    <property type="nucleotide sequence ID" value="NZ_JACTAB010000007.1"/>
</dbReference>
<evidence type="ECO:0000313" key="4">
    <source>
        <dbReference type="EMBL" id="MEK8181086.1"/>
    </source>
</evidence>
<dbReference type="PROSITE" id="PS51123">
    <property type="entry name" value="OMPA_2"/>
    <property type="match status" value="1"/>
</dbReference>
<dbReference type="Proteomes" id="UP001491349">
    <property type="component" value="Unassembled WGS sequence"/>
</dbReference>
<keyword evidence="2" id="KW-0732">Signal</keyword>
<dbReference type="CDD" id="cd07185">
    <property type="entry name" value="OmpA_C-like"/>
    <property type="match status" value="1"/>
</dbReference>
<evidence type="ECO:0000313" key="5">
    <source>
        <dbReference type="Proteomes" id="UP001491349"/>
    </source>
</evidence>
<accession>A0ABU9E3G0</accession>
<feature type="chain" id="PRO_5045609816" evidence="2">
    <location>
        <begin position="20"/>
        <end position="306"/>
    </location>
</feature>
<proteinExistence type="predicted"/>
<sequence>MLRKIVTLFILIISANALAQEQISVFFESNQYQLNKKEANKLNQWILANNNNKIVAIHGFTDEDGTSGFNDTLAQKRVNFIFQMVKDQIKIREDFKTISFGESFKQSESKAENRKVTIYYILEKDIPHENEILGIKPDAAIEELPTRGVAESSEAKPEINYPEKLVFENPNGTKSEFKLDREFMKKVGNAKAGEKLTIENLNFIINTFAVVNESRGKLYELLLVLQSNPELKIEIQGHLCCMPVDRTDLSTQRAKAIYNFLVKNEVYRARLSYKGFGSTQPIYPIPEKNEAERAANRRVEILIVEN</sequence>
<dbReference type="InterPro" id="IPR006665">
    <property type="entry name" value="OmpA-like"/>
</dbReference>
<name>A0ABU9E3G0_9FLAO</name>
<evidence type="ECO:0000256" key="2">
    <source>
        <dbReference type="SAM" id="SignalP"/>
    </source>
</evidence>
<keyword evidence="5" id="KW-1185">Reference proteome</keyword>
<dbReference type="Gene3D" id="3.30.1330.60">
    <property type="entry name" value="OmpA-like domain"/>
    <property type="match status" value="2"/>
</dbReference>
<feature type="domain" description="OmpA-like" evidence="3">
    <location>
        <begin position="194"/>
        <end position="306"/>
    </location>
</feature>
<dbReference type="InterPro" id="IPR036737">
    <property type="entry name" value="OmpA-like_sf"/>
</dbReference>
<dbReference type="InterPro" id="IPR050330">
    <property type="entry name" value="Bact_OuterMem_StrucFunc"/>
</dbReference>
<evidence type="ECO:0000256" key="1">
    <source>
        <dbReference type="PROSITE-ProRule" id="PRU00473"/>
    </source>
</evidence>
<keyword evidence="1" id="KW-0472">Membrane</keyword>
<protein>
    <submittedName>
        <fullName evidence="4">OmpA family protein</fullName>
    </submittedName>
</protein>
<dbReference type="PANTHER" id="PTHR30329">
    <property type="entry name" value="STATOR ELEMENT OF FLAGELLAR MOTOR COMPLEX"/>
    <property type="match status" value="1"/>
</dbReference>
<evidence type="ECO:0000259" key="3">
    <source>
        <dbReference type="PROSITE" id="PS51123"/>
    </source>
</evidence>
<dbReference type="PANTHER" id="PTHR30329:SF21">
    <property type="entry name" value="LIPOPROTEIN YIAD-RELATED"/>
    <property type="match status" value="1"/>
</dbReference>
<reference evidence="4 5" key="1">
    <citation type="submission" date="2024-04" db="EMBL/GenBank/DDBJ databases">
        <title>draft genome sequnece of Flavobacterium buctense JCM 30750.</title>
        <authorList>
            <person name="Kim D.-U."/>
        </authorList>
    </citation>
    <scope>NUCLEOTIDE SEQUENCE [LARGE SCALE GENOMIC DNA]</scope>
    <source>
        <strain evidence="4 5">JCM 30750</strain>
    </source>
</reference>